<dbReference type="GO" id="GO:0004252">
    <property type="term" value="F:serine-type endopeptidase activity"/>
    <property type="evidence" value="ECO:0007669"/>
    <property type="project" value="UniProtKB-EC"/>
</dbReference>
<dbReference type="AlphaFoldDB" id="A0A2A8AZ78"/>
<dbReference type="RefSeq" id="WP_218923611.1">
    <property type="nucleotide sequence ID" value="NZ_NUDL01000404.1"/>
</dbReference>
<name>A0A2A8AZ78_9BACI</name>
<dbReference type="EC" id="3.4.21.83" evidence="2"/>
<evidence type="ECO:0000259" key="1">
    <source>
        <dbReference type="Pfam" id="PF02897"/>
    </source>
</evidence>
<feature type="non-terminal residue" evidence="2">
    <location>
        <position position="84"/>
    </location>
</feature>
<protein>
    <submittedName>
        <fullName evidence="2">Oligopeptidase B</fullName>
        <ecNumber evidence="2">3.4.21.83</ecNumber>
    </submittedName>
</protein>
<organism evidence="2 3">
    <name type="scientific">Bacillus wiedmannii</name>
    <dbReference type="NCBI Taxonomy" id="1890302"/>
    <lineage>
        <taxon>Bacteria</taxon>
        <taxon>Bacillati</taxon>
        <taxon>Bacillota</taxon>
        <taxon>Bacilli</taxon>
        <taxon>Bacillales</taxon>
        <taxon>Bacillaceae</taxon>
        <taxon>Bacillus</taxon>
        <taxon>Bacillus cereus group</taxon>
    </lineage>
</organism>
<accession>A0A2A8AZ78</accession>
<gene>
    <name evidence="2" type="ORF">CN611_32730</name>
</gene>
<dbReference type="EMBL" id="NUDL01000404">
    <property type="protein sequence ID" value="PEM34830.1"/>
    <property type="molecule type" value="Genomic_DNA"/>
</dbReference>
<comment type="caution">
    <text evidence="2">The sequence shown here is derived from an EMBL/GenBank/DDBJ whole genome shotgun (WGS) entry which is preliminary data.</text>
</comment>
<dbReference type="Pfam" id="PF02897">
    <property type="entry name" value="Peptidase_S9_N"/>
    <property type="match status" value="1"/>
</dbReference>
<feature type="non-terminal residue" evidence="2">
    <location>
        <position position="1"/>
    </location>
</feature>
<dbReference type="Proteomes" id="UP000220621">
    <property type="component" value="Unassembled WGS sequence"/>
</dbReference>
<dbReference type="SUPFAM" id="SSF50993">
    <property type="entry name" value="Peptidase/esterase 'gauge' domain"/>
    <property type="match status" value="1"/>
</dbReference>
<sequence length="84" mass="9898">IYVRQPQAESEHWDTLIDGNQRAEQREFYTLGGLEVSPDNQRLAVAEDFLSRRQYDIRFKNLSDDSWTDEVLENTSGNFEWAND</sequence>
<reference evidence="2 3" key="1">
    <citation type="submission" date="2017-09" db="EMBL/GenBank/DDBJ databases">
        <title>Large-scale bioinformatics analysis of Bacillus genomes uncovers conserved roles of natural products in bacterial physiology.</title>
        <authorList>
            <consortium name="Agbiome Team Llc"/>
            <person name="Bleich R.M."/>
            <person name="Grubbs K.J."/>
            <person name="Santa Maria K.C."/>
            <person name="Allen S.E."/>
            <person name="Farag S."/>
            <person name="Shank E.A."/>
            <person name="Bowers A."/>
        </authorList>
    </citation>
    <scope>NUCLEOTIDE SEQUENCE [LARGE SCALE GENOMIC DNA]</scope>
    <source>
        <strain evidence="2 3">AFS010764</strain>
    </source>
</reference>
<proteinExistence type="predicted"/>
<evidence type="ECO:0000313" key="2">
    <source>
        <dbReference type="EMBL" id="PEM34830.1"/>
    </source>
</evidence>
<dbReference type="Gene3D" id="2.130.10.120">
    <property type="entry name" value="Prolyl oligopeptidase, N-terminal domain"/>
    <property type="match status" value="1"/>
</dbReference>
<dbReference type="InterPro" id="IPR023302">
    <property type="entry name" value="Pept_S9A_N"/>
</dbReference>
<keyword evidence="2" id="KW-0378">Hydrolase</keyword>
<feature type="domain" description="Peptidase S9A N-terminal" evidence="1">
    <location>
        <begin position="1"/>
        <end position="84"/>
    </location>
</feature>
<evidence type="ECO:0000313" key="3">
    <source>
        <dbReference type="Proteomes" id="UP000220621"/>
    </source>
</evidence>